<dbReference type="Pfam" id="PF01467">
    <property type="entry name" value="CTP_transf_like"/>
    <property type="match status" value="1"/>
</dbReference>
<accession>A0A7S0R0Y8</accession>
<organism evidence="9">
    <name type="scientific">Pyramimonas obovata</name>
    <dbReference type="NCBI Taxonomy" id="1411642"/>
    <lineage>
        <taxon>Eukaryota</taxon>
        <taxon>Viridiplantae</taxon>
        <taxon>Chlorophyta</taxon>
        <taxon>Pyramimonadophyceae</taxon>
        <taxon>Pyramimonadales</taxon>
        <taxon>Pyramimonadaceae</taxon>
        <taxon>Pyramimonas</taxon>
        <taxon>Pyramimonas incertae sedis</taxon>
    </lineage>
</organism>
<dbReference type="Gene3D" id="3.40.50.620">
    <property type="entry name" value="HUPs"/>
    <property type="match status" value="1"/>
</dbReference>
<evidence type="ECO:0000256" key="5">
    <source>
        <dbReference type="ARBA" id="ARBA00022741"/>
    </source>
</evidence>
<evidence type="ECO:0000256" key="6">
    <source>
        <dbReference type="ARBA" id="ARBA00022840"/>
    </source>
</evidence>
<evidence type="ECO:0000256" key="3">
    <source>
        <dbReference type="ARBA" id="ARBA00022679"/>
    </source>
</evidence>
<keyword evidence="2" id="KW-0662">Pyridine nucleotide biosynthesis</keyword>
<dbReference type="AlphaFoldDB" id="A0A7S0R0Y8"/>
<dbReference type="PANTHER" id="PTHR39321">
    <property type="entry name" value="NICOTINATE-NUCLEOTIDE ADENYLYLTRANSFERASE-RELATED"/>
    <property type="match status" value="1"/>
</dbReference>
<dbReference type="SUPFAM" id="SSF52374">
    <property type="entry name" value="Nucleotidylyl transferase"/>
    <property type="match status" value="1"/>
</dbReference>
<reference evidence="9" key="1">
    <citation type="submission" date="2021-01" db="EMBL/GenBank/DDBJ databases">
        <authorList>
            <person name="Corre E."/>
            <person name="Pelletier E."/>
            <person name="Niang G."/>
            <person name="Scheremetjew M."/>
            <person name="Finn R."/>
            <person name="Kale V."/>
            <person name="Holt S."/>
            <person name="Cochrane G."/>
            <person name="Meng A."/>
            <person name="Brown T."/>
            <person name="Cohen L."/>
        </authorList>
    </citation>
    <scope>NUCLEOTIDE SEQUENCE</scope>
    <source>
        <strain evidence="9">CCMP722</strain>
    </source>
</reference>
<dbReference type="InterPro" id="IPR004821">
    <property type="entry name" value="Cyt_trans-like"/>
</dbReference>
<dbReference type="CDD" id="cd02165">
    <property type="entry name" value="NMNAT"/>
    <property type="match status" value="1"/>
</dbReference>
<dbReference type="PANTHER" id="PTHR39321:SF3">
    <property type="entry name" value="PHOSPHOPANTETHEINE ADENYLYLTRANSFERASE"/>
    <property type="match status" value="1"/>
</dbReference>
<keyword evidence="7" id="KW-0520">NAD</keyword>
<proteinExistence type="predicted"/>
<protein>
    <recommendedName>
        <fullName evidence="8">Cytidyltransferase-like domain-containing protein</fullName>
    </recommendedName>
</protein>
<dbReference type="InterPro" id="IPR014729">
    <property type="entry name" value="Rossmann-like_a/b/a_fold"/>
</dbReference>
<evidence type="ECO:0000256" key="2">
    <source>
        <dbReference type="ARBA" id="ARBA00022642"/>
    </source>
</evidence>
<name>A0A7S0R0Y8_9CHLO</name>
<comment type="pathway">
    <text evidence="1">Cofactor biosynthesis; NAD(+) biosynthesis.</text>
</comment>
<gene>
    <name evidence="9" type="ORF">POBO1169_LOCUS7345</name>
</gene>
<evidence type="ECO:0000256" key="1">
    <source>
        <dbReference type="ARBA" id="ARBA00004790"/>
    </source>
</evidence>
<dbReference type="InterPro" id="IPR005248">
    <property type="entry name" value="NadD/NMNAT"/>
</dbReference>
<dbReference type="EMBL" id="HBFA01014167">
    <property type="protein sequence ID" value="CAD8662933.1"/>
    <property type="molecule type" value="Transcribed_RNA"/>
</dbReference>
<dbReference type="GO" id="GO:0070566">
    <property type="term" value="F:adenylyltransferase activity"/>
    <property type="evidence" value="ECO:0007669"/>
    <property type="project" value="UniProtKB-ARBA"/>
</dbReference>
<dbReference type="UniPathway" id="UPA00253">
    <property type="reaction ID" value="UER00600"/>
</dbReference>
<evidence type="ECO:0000259" key="8">
    <source>
        <dbReference type="Pfam" id="PF01467"/>
    </source>
</evidence>
<keyword evidence="6" id="KW-0067">ATP-binding</keyword>
<keyword evidence="4" id="KW-0548">Nucleotidyltransferase</keyword>
<keyword evidence="5" id="KW-0547">Nucleotide-binding</keyword>
<feature type="domain" description="Cytidyltransferase-like" evidence="8">
    <location>
        <begin position="24"/>
        <end position="186"/>
    </location>
</feature>
<dbReference type="GO" id="GO:0009435">
    <property type="term" value="P:NAD+ biosynthetic process"/>
    <property type="evidence" value="ECO:0007669"/>
    <property type="project" value="UniProtKB-UniPathway"/>
</dbReference>
<evidence type="ECO:0000256" key="7">
    <source>
        <dbReference type="ARBA" id="ARBA00023027"/>
    </source>
</evidence>
<sequence length="216" mass="23788">METSTETKNVVIFGLSANPPTGLQGHTGVVKRLAQEFDEVWVMPVYRHMYSSKSGLADFEHRMRMCELSFADTDGKVKVCAVEKDVMELRTQEQEGEDPASIRIGSIDVIRYLKAESPSVSWSWALGADTYKDLQAGKWKCSEEFQDEAHLVVIPRVGQAEVALSGGARLMPVSTLGEVSSTAVRATTDEETLSKMLHPAVLGYIKEHGLYAFSTA</sequence>
<evidence type="ECO:0000256" key="4">
    <source>
        <dbReference type="ARBA" id="ARBA00022695"/>
    </source>
</evidence>
<keyword evidence="3" id="KW-0808">Transferase</keyword>
<evidence type="ECO:0000313" key="9">
    <source>
        <dbReference type="EMBL" id="CAD8662933.1"/>
    </source>
</evidence>
<dbReference type="GO" id="GO:0005524">
    <property type="term" value="F:ATP binding"/>
    <property type="evidence" value="ECO:0007669"/>
    <property type="project" value="UniProtKB-KW"/>
</dbReference>